<comment type="caution">
    <text evidence="2">The sequence shown here is derived from an EMBL/GenBank/DDBJ whole genome shotgun (WGS) entry which is preliminary data.</text>
</comment>
<reference evidence="2 3" key="1">
    <citation type="submission" date="2024-04" db="EMBL/GenBank/DDBJ databases">
        <authorList>
            <person name="Rising A."/>
            <person name="Reimegard J."/>
            <person name="Sonavane S."/>
            <person name="Akerstrom W."/>
            <person name="Nylinder S."/>
            <person name="Hedman E."/>
            <person name="Kallberg Y."/>
        </authorList>
    </citation>
    <scope>NUCLEOTIDE SEQUENCE [LARGE SCALE GENOMIC DNA]</scope>
</reference>
<proteinExistence type="predicted"/>
<keyword evidence="1" id="KW-0812">Transmembrane</keyword>
<gene>
    <name evidence="2" type="ORF">LARSCL_LOCUS22661</name>
</gene>
<feature type="transmembrane region" description="Helical" evidence="1">
    <location>
        <begin position="58"/>
        <end position="83"/>
    </location>
</feature>
<dbReference type="AlphaFoldDB" id="A0AAV2BZM7"/>
<organism evidence="2 3">
    <name type="scientific">Larinioides sclopetarius</name>
    <dbReference type="NCBI Taxonomy" id="280406"/>
    <lineage>
        <taxon>Eukaryota</taxon>
        <taxon>Metazoa</taxon>
        <taxon>Ecdysozoa</taxon>
        <taxon>Arthropoda</taxon>
        <taxon>Chelicerata</taxon>
        <taxon>Arachnida</taxon>
        <taxon>Araneae</taxon>
        <taxon>Araneomorphae</taxon>
        <taxon>Entelegynae</taxon>
        <taxon>Araneoidea</taxon>
        <taxon>Araneidae</taxon>
        <taxon>Larinioides</taxon>
    </lineage>
</organism>
<keyword evidence="3" id="KW-1185">Reference proteome</keyword>
<sequence length="84" mass="9789">HHAVGIIRVSEPLAEFRGVSPNFSHHGKGRWKAISARGKNREACVVLNVSRYFECWPILIYTLFLMLLIYKSSSFDFFITWLLF</sequence>
<keyword evidence="1" id="KW-1133">Transmembrane helix</keyword>
<dbReference type="EMBL" id="CAXIEN010000807">
    <property type="protein sequence ID" value="CAL1301733.1"/>
    <property type="molecule type" value="Genomic_DNA"/>
</dbReference>
<evidence type="ECO:0000313" key="3">
    <source>
        <dbReference type="Proteomes" id="UP001497382"/>
    </source>
</evidence>
<accession>A0AAV2BZM7</accession>
<evidence type="ECO:0000313" key="2">
    <source>
        <dbReference type="EMBL" id="CAL1301733.1"/>
    </source>
</evidence>
<dbReference type="Proteomes" id="UP001497382">
    <property type="component" value="Unassembled WGS sequence"/>
</dbReference>
<name>A0AAV2BZM7_9ARAC</name>
<feature type="non-terminal residue" evidence="2">
    <location>
        <position position="1"/>
    </location>
</feature>
<protein>
    <submittedName>
        <fullName evidence="2">Uncharacterized protein</fullName>
    </submittedName>
</protein>
<evidence type="ECO:0000256" key="1">
    <source>
        <dbReference type="SAM" id="Phobius"/>
    </source>
</evidence>
<keyword evidence="1" id="KW-0472">Membrane</keyword>